<evidence type="ECO:0000313" key="2">
    <source>
        <dbReference type="EMBL" id="GIH08083.1"/>
    </source>
</evidence>
<dbReference type="Gene3D" id="3.40.50.10140">
    <property type="entry name" value="Toll/interleukin-1 receptor homology (TIR) domain"/>
    <property type="match status" value="1"/>
</dbReference>
<gene>
    <name evidence="2" type="ORF">Rhe02_61500</name>
</gene>
<evidence type="ECO:0000313" key="3">
    <source>
        <dbReference type="Proteomes" id="UP000612899"/>
    </source>
</evidence>
<accession>A0A8J3VJK2</accession>
<feature type="domain" description="TIR" evidence="1">
    <location>
        <begin position="1"/>
        <end position="111"/>
    </location>
</feature>
<dbReference type="InterPro" id="IPR035897">
    <property type="entry name" value="Toll_tir_struct_dom_sf"/>
</dbReference>
<dbReference type="AlphaFoldDB" id="A0A8J3VJK2"/>
<dbReference type="Proteomes" id="UP000612899">
    <property type="component" value="Unassembled WGS sequence"/>
</dbReference>
<keyword evidence="3" id="KW-1185">Reference proteome</keyword>
<organism evidence="2 3">
    <name type="scientific">Rhizocola hellebori</name>
    <dbReference type="NCBI Taxonomy" id="1392758"/>
    <lineage>
        <taxon>Bacteria</taxon>
        <taxon>Bacillati</taxon>
        <taxon>Actinomycetota</taxon>
        <taxon>Actinomycetes</taxon>
        <taxon>Micromonosporales</taxon>
        <taxon>Micromonosporaceae</taxon>
        <taxon>Rhizocola</taxon>
    </lineage>
</organism>
<dbReference type="SUPFAM" id="SSF52200">
    <property type="entry name" value="Toll/Interleukin receptor TIR domain"/>
    <property type="match status" value="1"/>
</dbReference>
<protein>
    <recommendedName>
        <fullName evidence="1">TIR domain-containing protein</fullName>
    </recommendedName>
</protein>
<evidence type="ECO:0000259" key="1">
    <source>
        <dbReference type="PROSITE" id="PS50104"/>
    </source>
</evidence>
<dbReference type="InterPro" id="IPR000157">
    <property type="entry name" value="TIR_dom"/>
</dbReference>
<sequence length="265" mass="29949">MLDASLTAAGVETFLDDRDIRIGDSFVERIYEGLAAATDLLYVVSTSSVNSAWVAEELGVAKVKQKQTDGFRILPVLVDDCDVPISVKHIRYADMRQWKDPLRYRAALGKLLASLDVKLVPIAGELTAWWLESGRKMRDARHVLNEYLGYLNFVIGWAQWFQDRSILNDGKLSTKPLDEDRYDMRINQAVEEIADLIEPLVAVDRRIAAFKEESMAFLAAPSSNWMEHDAIRKLRDPLRRALSLLDELEDEVTTVIHSTIQAATS</sequence>
<dbReference type="EMBL" id="BONY01000044">
    <property type="protein sequence ID" value="GIH08083.1"/>
    <property type="molecule type" value="Genomic_DNA"/>
</dbReference>
<name>A0A8J3VJK2_9ACTN</name>
<dbReference type="Pfam" id="PF13676">
    <property type="entry name" value="TIR_2"/>
    <property type="match status" value="1"/>
</dbReference>
<reference evidence="2" key="1">
    <citation type="submission" date="2021-01" db="EMBL/GenBank/DDBJ databases">
        <title>Whole genome shotgun sequence of Rhizocola hellebori NBRC 109834.</title>
        <authorList>
            <person name="Komaki H."/>
            <person name="Tamura T."/>
        </authorList>
    </citation>
    <scope>NUCLEOTIDE SEQUENCE</scope>
    <source>
        <strain evidence="2">NBRC 109834</strain>
    </source>
</reference>
<proteinExistence type="predicted"/>
<comment type="caution">
    <text evidence="2">The sequence shown here is derived from an EMBL/GenBank/DDBJ whole genome shotgun (WGS) entry which is preliminary data.</text>
</comment>
<dbReference type="GO" id="GO:0007165">
    <property type="term" value="P:signal transduction"/>
    <property type="evidence" value="ECO:0007669"/>
    <property type="project" value="InterPro"/>
</dbReference>
<dbReference type="PROSITE" id="PS50104">
    <property type="entry name" value="TIR"/>
    <property type="match status" value="1"/>
</dbReference>